<dbReference type="GO" id="GO:0033650">
    <property type="term" value="C:host cell mitochondrion"/>
    <property type="evidence" value="ECO:0007669"/>
    <property type="project" value="UniProtKB-SubCell"/>
</dbReference>
<evidence type="ECO:0000256" key="29">
    <source>
        <dbReference type="ARBA" id="ARBA00023136"/>
    </source>
</evidence>
<keyword evidence="14" id="KW-0945">Host-virus interaction</keyword>
<organism evidence="39">
    <name type="scientific">Orthohantavirus brugesense</name>
    <dbReference type="NCBI Taxonomy" id="3052472"/>
    <lineage>
        <taxon>Viruses</taxon>
        <taxon>Riboviria</taxon>
        <taxon>Orthornavirae</taxon>
        <taxon>Negarnaviricota</taxon>
        <taxon>Polyploviricotina</taxon>
        <taxon>Bunyaviricetes</taxon>
        <taxon>Elliovirales</taxon>
        <taxon>Hantaviridae</taxon>
        <taxon>Mammantavirinae</taxon>
        <taxon>Orthohantavirus</taxon>
    </lineage>
</organism>
<feature type="domain" description="ITAM" evidence="38">
    <location>
        <begin position="616"/>
        <end position="639"/>
    </location>
</feature>
<keyword evidence="26" id="KW-0946">Virion</keyword>
<evidence type="ECO:0000256" key="11">
    <source>
        <dbReference type="ARBA" id="ARBA00022482"/>
    </source>
</evidence>
<dbReference type="GO" id="GO:0039654">
    <property type="term" value="P:fusion of virus membrane with host endosome membrane"/>
    <property type="evidence" value="ECO:0007669"/>
    <property type="project" value="UniProtKB-KW"/>
</dbReference>
<dbReference type="InterPro" id="IPR048791">
    <property type="entry name" value="Gc_C_bunya"/>
</dbReference>
<evidence type="ECO:0000256" key="9">
    <source>
        <dbReference type="ARBA" id="ARBA00005839"/>
    </source>
</evidence>
<evidence type="ECO:0000256" key="3">
    <source>
        <dbReference type="ARBA" id="ARBA00004244"/>
    </source>
</evidence>
<dbReference type="GO" id="GO:0044228">
    <property type="term" value="C:host cell surface"/>
    <property type="evidence" value="ECO:0007669"/>
    <property type="project" value="UniProtKB-SubCell"/>
</dbReference>
<keyword evidence="29 37" id="KW-0472">Membrane</keyword>
<feature type="transmembrane region" description="Helical" evidence="37">
    <location>
        <begin position="1110"/>
        <end position="1133"/>
    </location>
</feature>
<evidence type="ECO:0000256" key="31">
    <source>
        <dbReference type="ARBA" id="ARBA00023157"/>
    </source>
</evidence>
<dbReference type="Gene3D" id="1.10.8.1320">
    <property type="match status" value="1"/>
</dbReference>
<evidence type="ECO:0000256" key="15">
    <source>
        <dbReference type="ARBA" id="ARBA00022595"/>
    </source>
</evidence>
<evidence type="ECO:0000256" key="14">
    <source>
        <dbReference type="ARBA" id="ARBA00022581"/>
    </source>
</evidence>
<evidence type="ECO:0000256" key="4">
    <source>
        <dbReference type="ARBA" id="ARBA00004252"/>
    </source>
</evidence>
<keyword evidence="31" id="KW-1015">Disulfide bond</keyword>
<feature type="transmembrane region" description="Helical" evidence="37">
    <location>
        <begin position="487"/>
        <end position="514"/>
    </location>
</feature>
<evidence type="ECO:0000256" key="8">
    <source>
        <dbReference type="ARBA" id="ARBA00004482"/>
    </source>
</evidence>
<evidence type="ECO:0000256" key="18">
    <source>
        <dbReference type="ARBA" id="ARBA00022692"/>
    </source>
</evidence>
<evidence type="ECO:0000256" key="7">
    <source>
        <dbReference type="ARBA" id="ARBA00004426"/>
    </source>
</evidence>
<name>A0A2I6BDA4_9VIRU</name>
<keyword evidence="15" id="KW-1162">Viral penetration into host cytoplasm</keyword>
<keyword evidence="25" id="KW-0862">Zinc</keyword>
<dbReference type="GO" id="GO:0046718">
    <property type="term" value="P:symbiont entry into host cell"/>
    <property type="evidence" value="ECO:0007669"/>
    <property type="project" value="UniProtKB-KW"/>
</dbReference>
<evidence type="ECO:0000256" key="25">
    <source>
        <dbReference type="ARBA" id="ARBA00022833"/>
    </source>
</evidence>
<evidence type="ECO:0000256" key="5">
    <source>
        <dbReference type="ARBA" id="ARBA00004381"/>
    </source>
</evidence>
<evidence type="ECO:0000256" key="36">
    <source>
        <dbReference type="ARBA" id="ARBA00031199"/>
    </source>
</evidence>
<dbReference type="Pfam" id="PF20682">
    <property type="entry name" value="Hanta_Gc_C"/>
    <property type="match status" value="1"/>
</dbReference>
<keyword evidence="24" id="KW-1040">Host Golgi apparatus</keyword>
<dbReference type="GO" id="GO:0044167">
    <property type="term" value="C:host cell endoplasmic reticulum membrane"/>
    <property type="evidence" value="ECO:0007669"/>
    <property type="project" value="UniProtKB-SubCell"/>
</dbReference>
<reference evidence="39" key="1">
    <citation type="journal article" date="2017" name="Genome Biol. Evol.">
        <title>A novel hantavirus of the European mole, Bruges virus, is involved in frequent Nova virus co-infections.</title>
        <authorList>
            <person name="Laenen L."/>
            <person name="Vergote V."/>
            <person name="Kafetzopoulou L.E."/>
            <person name="Wawina T.B."/>
            <person name="Vassou D."/>
            <person name="Cook J.A."/>
            <person name="Hugot J.P."/>
            <person name="Deboutte W."/>
            <person name="Kang H.J."/>
            <person name="Witkowski P.T."/>
            <person name="Koppen-Rung P."/>
            <person name="Kruger D.H."/>
            <person name="Lickova M."/>
            <person name="Stang A."/>
            <person name="Strieskova L."/>
            <person name="Szemes T."/>
            <person name="Markowski J."/>
            <person name="Hejduk J."/>
            <person name="Kafetzopoulos D."/>
            <person name="Van Ranst M."/>
            <person name="Yanagihara R."/>
            <person name="Klempa B."/>
            <person name="Maes P."/>
        </authorList>
    </citation>
    <scope>NUCLEOTIDE SEQUENCE</scope>
    <source>
        <strain evidence="39">DE/Wandlitz/TE/2013/1</strain>
    </source>
</reference>
<evidence type="ECO:0000256" key="21">
    <source>
        <dbReference type="ARBA" id="ARBA00022737"/>
    </source>
</evidence>
<evidence type="ECO:0000256" key="17">
    <source>
        <dbReference type="ARBA" id="ARBA00022647"/>
    </source>
</evidence>
<keyword evidence="11" id="KW-1113">Inhibition of host RLR pathway by virus</keyword>
<dbReference type="Pfam" id="PF10538">
    <property type="entry name" value="ITAM_Cys-rich"/>
    <property type="match status" value="1"/>
</dbReference>
<evidence type="ECO:0000256" key="34">
    <source>
        <dbReference type="ARBA" id="ARBA00023280"/>
    </source>
</evidence>
<keyword evidence="20" id="KW-0732">Signal</keyword>
<evidence type="ECO:0000256" key="13">
    <source>
        <dbReference type="ARBA" id="ARBA00022510"/>
    </source>
</evidence>
<dbReference type="PROSITE" id="PS00028">
    <property type="entry name" value="ZINC_FINGER_C2H2_1"/>
    <property type="match status" value="1"/>
</dbReference>
<evidence type="ECO:0000256" key="10">
    <source>
        <dbReference type="ARBA" id="ARBA00015294"/>
    </source>
</evidence>
<evidence type="ECO:0000256" key="24">
    <source>
        <dbReference type="ARBA" id="ARBA00022812"/>
    </source>
</evidence>
<dbReference type="InterPro" id="IPR002534">
    <property type="entry name" value="Hanta_Gn-H"/>
</dbReference>
<dbReference type="GO" id="GO:0039527">
    <property type="term" value="P:symbiont-mediated suppression of host TRAF-mediated signal transduction"/>
    <property type="evidence" value="ECO:0007669"/>
    <property type="project" value="UniProtKB-KW"/>
</dbReference>
<dbReference type="PROSITE" id="PS51056">
    <property type="entry name" value="ITAM_2"/>
    <property type="match status" value="1"/>
</dbReference>
<evidence type="ECO:0000256" key="22">
    <source>
        <dbReference type="ARBA" id="ARBA00022771"/>
    </source>
</evidence>
<keyword evidence="33" id="KW-1038">Host endoplasmic reticulum</keyword>
<dbReference type="InterPro" id="IPR012316">
    <property type="entry name" value="ITAM_motif_hantavir-typ"/>
</dbReference>
<evidence type="ECO:0000256" key="16">
    <source>
        <dbReference type="ARBA" id="ARBA00022632"/>
    </source>
</evidence>
<evidence type="ECO:0000256" key="1">
    <source>
        <dbReference type="ARBA" id="ARBA00004153"/>
    </source>
</evidence>
<keyword evidence="35" id="KW-1160">Virus entry into host cell</keyword>
<dbReference type="GO" id="GO:0008270">
    <property type="term" value="F:zinc ion binding"/>
    <property type="evidence" value="ECO:0007669"/>
    <property type="project" value="UniProtKB-KW"/>
</dbReference>
<dbReference type="InterPro" id="IPR013087">
    <property type="entry name" value="Znf_C2H2_type"/>
</dbReference>
<keyword evidence="30" id="KW-1045">Host mitochondrion</keyword>
<evidence type="ECO:0000256" key="28">
    <source>
        <dbReference type="ARBA" id="ARBA00022989"/>
    </source>
</evidence>
<keyword evidence="19" id="KW-0479">Metal-binding</keyword>
<dbReference type="Pfam" id="PF01567">
    <property type="entry name" value="Hanta_Gn-H"/>
    <property type="match status" value="1"/>
</dbReference>
<dbReference type="GO" id="GO:0055036">
    <property type="term" value="C:virion membrane"/>
    <property type="evidence" value="ECO:0007669"/>
    <property type="project" value="UniProtKB-SubCell"/>
</dbReference>
<evidence type="ECO:0000256" key="30">
    <source>
        <dbReference type="ARBA" id="ARBA00023147"/>
    </source>
</evidence>
<evidence type="ECO:0000256" key="23">
    <source>
        <dbReference type="ARBA" id="ARBA00022804"/>
    </source>
</evidence>
<evidence type="ECO:0000256" key="35">
    <source>
        <dbReference type="ARBA" id="ARBA00023296"/>
    </source>
</evidence>
<evidence type="ECO:0000256" key="20">
    <source>
        <dbReference type="ARBA" id="ARBA00022729"/>
    </source>
</evidence>
<feature type="transmembrane region" description="Helical" evidence="37">
    <location>
        <begin position="632"/>
        <end position="651"/>
    </location>
</feature>
<keyword evidence="12" id="KW-1168">Fusion of virus membrane with host membrane</keyword>
<evidence type="ECO:0000256" key="2">
    <source>
        <dbReference type="ARBA" id="ARBA00004181"/>
    </source>
</evidence>
<evidence type="ECO:0000256" key="19">
    <source>
        <dbReference type="ARBA" id="ARBA00022723"/>
    </source>
</evidence>
<dbReference type="GO" id="GO:0044178">
    <property type="term" value="C:host cell Golgi membrane"/>
    <property type="evidence" value="ECO:0007669"/>
    <property type="project" value="UniProtKB-SubCell"/>
</dbReference>
<keyword evidence="23" id="KW-1161">Viral attachment to host cell</keyword>
<evidence type="ECO:0000256" key="26">
    <source>
        <dbReference type="ARBA" id="ARBA00022844"/>
    </source>
</evidence>
<dbReference type="EMBL" id="MF683845">
    <property type="protein sequence ID" value="AUI44484.1"/>
    <property type="molecule type" value="Viral_cRNA"/>
</dbReference>
<comment type="similarity">
    <text evidence="9">Belongs to the hantavirus envelope glycoprotein family.</text>
</comment>
<dbReference type="Pfam" id="PF01561">
    <property type="entry name" value="Hanta_Gc_N"/>
    <property type="match status" value="1"/>
</dbReference>
<keyword evidence="21" id="KW-0677">Repeat</keyword>
<keyword evidence="22" id="KW-0863">Zinc-finger</keyword>
<keyword evidence="32" id="KW-0325">Glycoprotein</keyword>
<comment type="subcellular location">
    <subcellularLocation>
        <location evidence="4">Host Golgi apparatus membrane</location>
        <topology evidence="4">Multi-pass membrane protein</topology>
    </subcellularLocation>
    <subcellularLocation>
        <location evidence="3">Host Golgi apparatus membrane</location>
        <topology evidence="3">Single-pass type I membrane protein</topology>
    </subcellularLocation>
    <subcellularLocation>
        <location evidence="7">Host cell surface</location>
    </subcellularLocation>
    <subcellularLocation>
        <location evidence="1">Host endoplasmic reticulum membrane</location>
        <topology evidence="1">Multi-pass membrane protein</topology>
    </subcellularLocation>
    <subcellularLocation>
        <location evidence="8">Host endoplasmic reticulum membrane</location>
        <topology evidence="8">Single-pass type I membrane protein</topology>
    </subcellularLocation>
    <subcellularLocation>
        <location evidence="2">Host mitochondrion</location>
    </subcellularLocation>
    <subcellularLocation>
        <location evidence="6">Virion membrane</location>
        <topology evidence="6">Multi-pass membrane protein</topology>
    </subcellularLocation>
    <subcellularLocation>
        <location evidence="5">Virion membrane</location>
        <topology evidence="5">Single-pass membrane protein</topology>
    </subcellularLocation>
</comment>
<sequence length="1139" mass="127000">MWYSRSSVHLMLLLWATTGMGLRNVFELKVECPHSAGLLETTLSSSIILPSVPIGKLSELEVESSCSMEVHNMVKSKQQYTKLYWEKKASHSGKATETSFEGKSQELQISGTCIIGPRIVEQVSRIRKAVICYDLICNQTHCRPHLYFLSPIQACNMMRSCIIGVGHFRVQVLFQKTYCMNGILVEGRCFKPDKSLWSSVKPGILESATIDVVCFFIAKKDDDNFKIIEKIEKIVSPKCNTSKHKVKGYYTCIAGGNSDVIKVPNDNDIRSPIIFNKMVASPHGEDHDRIQDDFSHMRIAGKTEFKIPSTETAANFEGIAFSGNPSYTSLYVFSKDEDPKYILGTGVIGNLNQSDCEKKGLPLVWAGMIEVPGVYEEIYTCKVFCVLSGPGASCEAYSEGGIFNISSPTCLVSKQNTFKTAEQQVTFVCQRVDMDIIVYCNGQMKIIKTQTLVIGQCIYTITSFFSLLPSVAHSIAIELCVPGFHGWATAALVITFCFGWIIIPTITWIILAVLKFIASLIHTQNQDSKFRQILHKIKEEYEKTKGSMVCDICKLECDTSKELKAHNTSCHLGQCPYCLVPCEASETAFQAHFKLCQVTHRFSDDLKKSVVGAPQAVGCYRTLKLFRYKSRCYILTVWIVLMTIESILWAVSAEPPVLDPVWTDTVHGASVVPLRTDLEVDFSLLSSSGYAYKRRVQNPMNNMHVVDFHVDIQPQTIAAEVQSLGHWFDARLNIKTSFHCYGSCSKNIYPWHMATCKYEHDFEYETNWLCNPPDCPGIGTGCTACGIYLDNLKSVGSAYRIVSIQYYRHVCVQIGEDHFCKDIGPNDCLVAKDIKICLVGTISKFQPGDTLLFLGPLEGGGLVLRHWCTSCQFGDPGDIMKQPGSSFSCPEYNGSFRKKCVFATTPVCEYTGNIISGYRKLMATIDSFQSFNVSVIHYTTNRLEWKDPDGLLRDHINILLNKDLNFEDLSDNPCKVTVRALGVEGSWGSGVGFVIRCQVSLTECSKFLTAIKACDNALCYGASSVTLTRGNNLVSITGRGGHSGSKFKCCHLEDCSTESFLANAPHVDRVMGIDSFSENKVYDDGASRCGFKCWFVKTGEWLVGLFKGNWMVIAVLMSLSIISFILLSFLCPIRKRKKN</sequence>
<dbReference type="InterPro" id="IPR048790">
    <property type="entry name" value="Gn-B_hanta"/>
</dbReference>
<evidence type="ECO:0000256" key="33">
    <source>
        <dbReference type="ARBA" id="ARBA00023184"/>
    </source>
</evidence>
<keyword evidence="16" id="KW-1090">Inhibition of host innate immune response by virus</keyword>
<keyword evidence="28 37" id="KW-1133">Transmembrane helix</keyword>
<dbReference type="Pfam" id="PF20679">
    <property type="entry name" value="Hanta_Gn-B"/>
    <property type="match status" value="1"/>
</dbReference>
<evidence type="ECO:0000256" key="12">
    <source>
        <dbReference type="ARBA" id="ARBA00022506"/>
    </source>
</evidence>
<protein>
    <recommendedName>
        <fullName evidence="10">Envelopment polyprotein</fullName>
    </recommendedName>
    <alternativeName>
        <fullName evidence="36">M polyprotein</fullName>
    </alternativeName>
</protein>
<keyword evidence="18 37" id="KW-0812">Transmembrane</keyword>
<evidence type="ECO:0000256" key="6">
    <source>
        <dbReference type="ARBA" id="ARBA00004385"/>
    </source>
</evidence>
<keyword evidence="34" id="KW-0899">Viral immunoevasion</keyword>
<proteinExistence type="inferred from homology"/>
<accession>A0A2I6BDA4</accession>
<evidence type="ECO:0000256" key="32">
    <source>
        <dbReference type="ARBA" id="ARBA00023180"/>
    </source>
</evidence>
<keyword evidence="17" id="KW-1110">Inhibition of host TRAFs by virus</keyword>
<keyword evidence="27" id="KW-1043">Host membrane</keyword>
<dbReference type="GO" id="GO:0052170">
    <property type="term" value="P:symbiont-mediated suppression of host innate immune response"/>
    <property type="evidence" value="ECO:0007669"/>
    <property type="project" value="UniProtKB-KW"/>
</dbReference>
<evidence type="ECO:0000259" key="38">
    <source>
        <dbReference type="PROSITE" id="PS51056"/>
    </source>
</evidence>
<keyword evidence="13" id="KW-1170">Fusion of virus membrane with host endosomal membrane</keyword>
<dbReference type="GO" id="GO:0007165">
    <property type="term" value="P:signal transduction"/>
    <property type="evidence" value="ECO:0007669"/>
    <property type="project" value="InterPro"/>
</dbReference>
<evidence type="ECO:0000313" key="39">
    <source>
        <dbReference type="EMBL" id="AUI44484.1"/>
    </source>
</evidence>
<dbReference type="GO" id="GO:0019062">
    <property type="term" value="P:virion attachment to host cell"/>
    <property type="evidence" value="ECO:0007669"/>
    <property type="project" value="UniProtKB-KW"/>
</dbReference>
<evidence type="ECO:0000256" key="37">
    <source>
        <dbReference type="SAM" id="Phobius"/>
    </source>
</evidence>
<evidence type="ECO:0000256" key="27">
    <source>
        <dbReference type="ARBA" id="ARBA00022870"/>
    </source>
</evidence>
<dbReference type="InterPro" id="IPR002532">
    <property type="entry name" value="Hanta_Gc_N"/>
</dbReference>